<organism evidence="6 7">
    <name type="scientific">Amygdalobacter nucleatus</name>
    <dbReference type="NCBI Taxonomy" id="3029274"/>
    <lineage>
        <taxon>Bacteria</taxon>
        <taxon>Bacillati</taxon>
        <taxon>Bacillota</taxon>
        <taxon>Clostridia</taxon>
        <taxon>Eubacteriales</taxon>
        <taxon>Oscillospiraceae</taxon>
        <taxon>Amygdalobacter</taxon>
    </lineage>
</organism>
<accession>A0A133YG58</accession>
<protein>
    <submittedName>
        <fullName evidence="6">TipAS antibiotic-recognition domain protein</fullName>
    </submittedName>
</protein>
<keyword evidence="3" id="KW-0010">Activator</keyword>
<dbReference type="InterPro" id="IPR012925">
    <property type="entry name" value="TipAS_dom"/>
</dbReference>
<dbReference type="RefSeq" id="WP_066713345.1">
    <property type="nucleotide sequence ID" value="NZ_JARFNM010000001.1"/>
</dbReference>
<dbReference type="GO" id="GO:0003700">
    <property type="term" value="F:DNA-binding transcription factor activity"/>
    <property type="evidence" value="ECO:0007669"/>
    <property type="project" value="InterPro"/>
</dbReference>
<evidence type="ECO:0000256" key="2">
    <source>
        <dbReference type="ARBA" id="ARBA00023125"/>
    </source>
</evidence>
<dbReference type="Proteomes" id="UP000070080">
    <property type="component" value="Unassembled WGS sequence"/>
</dbReference>
<gene>
    <name evidence="6" type="ORF">HMPREF1872_00444</name>
</gene>
<dbReference type="PRINTS" id="PR00040">
    <property type="entry name" value="HTHMERR"/>
</dbReference>
<dbReference type="Pfam" id="PF13411">
    <property type="entry name" value="MerR_1"/>
    <property type="match status" value="1"/>
</dbReference>
<dbReference type="GO" id="GO:0003677">
    <property type="term" value="F:DNA binding"/>
    <property type="evidence" value="ECO:0007669"/>
    <property type="project" value="UniProtKB-KW"/>
</dbReference>
<dbReference type="PROSITE" id="PS50937">
    <property type="entry name" value="HTH_MERR_2"/>
    <property type="match status" value="1"/>
</dbReference>
<keyword evidence="2" id="KW-0238">DNA-binding</keyword>
<reference evidence="7" key="1">
    <citation type="submission" date="2016-01" db="EMBL/GenBank/DDBJ databases">
        <authorList>
            <person name="Mitreva M."/>
            <person name="Pepin K.H."/>
            <person name="Mihindukulasuriya K.A."/>
            <person name="Fulton R."/>
            <person name="Fronick C."/>
            <person name="O'Laughlin M."/>
            <person name="Miner T."/>
            <person name="Herter B."/>
            <person name="Rosa B.A."/>
            <person name="Cordes M."/>
            <person name="Tomlinson C."/>
            <person name="Wollam A."/>
            <person name="Palsikar V.B."/>
            <person name="Mardis E.R."/>
            <person name="Wilson R.K."/>
        </authorList>
    </citation>
    <scope>NUCLEOTIDE SEQUENCE [LARGE SCALE GENOMIC DNA]</scope>
    <source>
        <strain evidence="7">KA00274</strain>
    </source>
</reference>
<dbReference type="Gene3D" id="1.10.490.50">
    <property type="entry name" value="Antibiotic binding domain of TipA-like multidrug resistance regulators"/>
    <property type="match status" value="1"/>
</dbReference>
<evidence type="ECO:0000313" key="6">
    <source>
        <dbReference type="EMBL" id="KXB42165.1"/>
    </source>
</evidence>
<sequence>MKTVNEVSKIAGISIRTLHYYDKIGLLKATAYSESGYRLYNDDDLKMLQSVLLFRELEFPLKEIKEIIYSENFDKNLALEQQINLLTLKKEHLENLILFAKGLKALGGNIMDFTAFDTAKIDVYAKQAKEAWGNTAEWKEFEHKDKSRSNEETKVLHQQLMLIFAEFGKLKSTEFDAEEAQALVKKLQEFITTNFYKCSNEILSVLGKMYTGGGDFTKNIDRFAGEGTADFVNKAIEYYCE</sequence>
<dbReference type="AlphaFoldDB" id="A0A133YG58"/>
<dbReference type="PATRIC" id="fig|1497955.3.peg.427"/>
<dbReference type="Gene3D" id="1.10.1660.10">
    <property type="match status" value="1"/>
</dbReference>
<dbReference type="SUPFAM" id="SSF89082">
    <property type="entry name" value="Antibiotic binding domain of TipA-like multidrug resistance regulators"/>
    <property type="match status" value="1"/>
</dbReference>
<dbReference type="OrthoDB" id="9814833at2"/>
<dbReference type="SMART" id="SM00422">
    <property type="entry name" value="HTH_MERR"/>
    <property type="match status" value="1"/>
</dbReference>
<dbReference type="InterPro" id="IPR000551">
    <property type="entry name" value="MerR-type_HTH_dom"/>
</dbReference>
<dbReference type="SUPFAM" id="SSF46955">
    <property type="entry name" value="Putative DNA-binding domain"/>
    <property type="match status" value="1"/>
</dbReference>
<feature type="domain" description="HTH merR-type" evidence="5">
    <location>
        <begin position="1"/>
        <end position="70"/>
    </location>
</feature>
<proteinExistence type="predicted"/>
<keyword evidence="7" id="KW-1185">Reference proteome</keyword>
<dbReference type="PANTHER" id="PTHR30204:SF90">
    <property type="entry name" value="HTH-TYPE TRANSCRIPTIONAL ACTIVATOR MTA"/>
    <property type="match status" value="1"/>
</dbReference>
<dbReference type="EMBL" id="LSCV01000006">
    <property type="protein sequence ID" value="KXB42165.1"/>
    <property type="molecule type" value="Genomic_DNA"/>
</dbReference>
<keyword evidence="4" id="KW-0804">Transcription</keyword>
<dbReference type="InterPro" id="IPR047057">
    <property type="entry name" value="MerR_fam"/>
</dbReference>
<dbReference type="InterPro" id="IPR036244">
    <property type="entry name" value="TipA-like_antibiotic-bd"/>
</dbReference>
<name>A0A133YG58_9FIRM</name>
<evidence type="ECO:0000256" key="4">
    <source>
        <dbReference type="ARBA" id="ARBA00023163"/>
    </source>
</evidence>
<evidence type="ECO:0000256" key="1">
    <source>
        <dbReference type="ARBA" id="ARBA00023015"/>
    </source>
</evidence>
<dbReference type="STRING" id="1497955.HMPREF1872_00444"/>
<evidence type="ECO:0000259" key="5">
    <source>
        <dbReference type="PROSITE" id="PS50937"/>
    </source>
</evidence>
<dbReference type="InterPro" id="IPR009061">
    <property type="entry name" value="DNA-bd_dom_put_sf"/>
</dbReference>
<comment type="caution">
    <text evidence="6">The sequence shown here is derived from an EMBL/GenBank/DDBJ whole genome shotgun (WGS) entry which is preliminary data.</text>
</comment>
<dbReference type="CDD" id="cd01106">
    <property type="entry name" value="HTH_TipAL-Mta"/>
    <property type="match status" value="1"/>
</dbReference>
<dbReference type="PANTHER" id="PTHR30204">
    <property type="entry name" value="REDOX-CYCLING DRUG-SENSING TRANSCRIPTIONAL ACTIVATOR SOXR"/>
    <property type="match status" value="1"/>
</dbReference>
<dbReference type="Pfam" id="PF07739">
    <property type="entry name" value="TipAS"/>
    <property type="match status" value="1"/>
</dbReference>
<keyword evidence="1" id="KW-0805">Transcription regulation</keyword>
<evidence type="ECO:0000256" key="3">
    <source>
        <dbReference type="ARBA" id="ARBA00023159"/>
    </source>
</evidence>
<evidence type="ECO:0000313" key="7">
    <source>
        <dbReference type="Proteomes" id="UP000070080"/>
    </source>
</evidence>